<dbReference type="FunCoup" id="F5Y6R5">
    <property type="interactions" value="117"/>
</dbReference>
<keyword evidence="4" id="KW-0732">Signal</keyword>
<reference evidence="7" key="1">
    <citation type="submission" date="2009-12" db="EMBL/GenBank/DDBJ databases">
        <title>Complete sequence of Treponema azotonutricium strain ZAS-9.</title>
        <authorList>
            <person name="Tetu S.G."/>
            <person name="Matson E."/>
            <person name="Ren Q."/>
            <person name="Seshadri R."/>
            <person name="Elbourne L."/>
            <person name="Hassan K.A."/>
            <person name="Durkin A."/>
            <person name="Radune D."/>
            <person name="Mohamoud Y."/>
            <person name="Shay R."/>
            <person name="Jin S."/>
            <person name="Zhang X."/>
            <person name="Lucey K."/>
            <person name="Ballor N.R."/>
            <person name="Ottesen E."/>
            <person name="Rosenthal R."/>
            <person name="Allen A."/>
            <person name="Leadbetter J.R."/>
            <person name="Paulsen I.T."/>
        </authorList>
    </citation>
    <scope>NUCLEOTIDE SEQUENCE [LARGE SCALE GENOMIC DNA]</scope>
    <source>
        <strain evidence="7">ATCC BAA-888 / DSM 13862 / ZAS-9</strain>
    </source>
</reference>
<dbReference type="AlphaFoldDB" id="F5Y6R5"/>
<gene>
    <name evidence="6" type="ordered locus">TREAZ_1204</name>
</gene>
<protein>
    <recommendedName>
        <fullName evidence="2">N-acetylmuramoyl-L-alanine amidase</fullName>
        <ecNumber evidence="2">3.5.1.28</ecNumber>
    </recommendedName>
</protein>
<dbReference type="InterPro" id="IPR050695">
    <property type="entry name" value="N-acetylmuramoyl_amidase_3"/>
</dbReference>
<dbReference type="Proteomes" id="UP000009222">
    <property type="component" value="Chromosome"/>
</dbReference>
<dbReference type="eggNOG" id="COG0860">
    <property type="taxonomic scope" value="Bacteria"/>
</dbReference>
<evidence type="ECO:0000256" key="1">
    <source>
        <dbReference type="ARBA" id="ARBA00001561"/>
    </source>
</evidence>
<evidence type="ECO:0000256" key="2">
    <source>
        <dbReference type="ARBA" id="ARBA00011901"/>
    </source>
</evidence>
<dbReference type="GO" id="GO:0030288">
    <property type="term" value="C:outer membrane-bounded periplasmic space"/>
    <property type="evidence" value="ECO:0007669"/>
    <property type="project" value="TreeGrafter"/>
</dbReference>
<dbReference type="SMART" id="SM00646">
    <property type="entry name" value="Ami_3"/>
    <property type="match status" value="1"/>
</dbReference>
<evidence type="ECO:0000256" key="4">
    <source>
        <dbReference type="SAM" id="SignalP"/>
    </source>
</evidence>
<dbReference type="PANTHER" id="PTHR30404">
    <property type="entry name" value="N-ACETYLMURAMOYL-L-ALANINE AMIDASE"/>
    <property type="match status" value="1"/>
</dbReference>
<keyword evidence="3" id="KW-0378">Hydrolase</keyword>
<dbReference type="SUPFAM" id="SSF53187">
    <property type="entry name" value="Zn-dependent exopeptidases"/>
    <property type="match status" value="1"/>
</dbReference>
<feature type="domain" description="MurNAc-LAA" evidence="5">
    <location>
        <begin position="191"/>
        <end position="338"/>
    </location>
</feature>
<proteinExistence type="predicted"/>
<dbReference type="InParanoid" id="F5Y6R5"/>
<dbReference type="KEGG" id="taz:TREAZ_1204"/>
<dbReference type="Gene3D" id="3.40.630.40">
    <property type="entry name" value="Zn-dependent exopeptidases"/>
    <property type="match status" value="1"/>
</dbReference>
<dbReference type="CDD" id="cd02696">
    <property type="entry name" value="MurNAc-LAA"/>
    <property type="match status" value="1"/>
</dbReference>
<name>F5Y6R5_LEAAZ</name>
<dbReference type="GO" id="GO:0008745">
    <property type="term" value="F:N-acetylmuramoyl-L-alanine amidase activity"/>
    <property type="evidence" value="ECO:0007669"/>
    <property type="project" value="UniProtKB-EC"/>
</dbReference>
<keyword evidence="7" id="KW-1185">Reference proteome</keyword>
<dbReference type="PANTHER" id="PTHR30404:SF0">
    <property type="entry name" value="N-ACETYLMURAMOYL-L-ALANINE AMIDASE AMIC"/>
    <property type="match status" value="1"/>
</dbReference>
<dbReference type="InterPro" id="IPR002508">
    <property type="entry name" value="MurNAc-LAA_cat"/>
</dbReference>
<dbReference type="HOGENOM" id="CLU_014322_0_0_12"/>
<dbReference type="Pfam" id="PF01520">
    <property type="entry name" value="Amidase_3"/>
    <property type="match status" value="1"/>
</dbReference>
<dbReference type="EC" id="3.5.1.28" evidence="2"/>
<evidence type="ECO:0000313" key="6">
    <source>
        <dbReference type="EMBL" id="AEF80474.1"/>
    </source>
</evidence>
<dbReference type="RefSeq" id="WP_015710789.1">
    <property type="nucleotide sequence ID" value="NC_015577.1"/>
</dbReference>
<dbReference type="STRING" id="545695.TREAZ_1204"/>
<accession>F5Y6R5</accession>
<dbReference type="EMBL" id="CP001841">
    <property type="protein sequence ID" value="AEF80474.1"/>
    <property type="molecule type" value="Genomic_DNA"/>
</dbReference>
<feature type="chain" id="PRO_5003331471" description="N-acetylmuramoyl-L-alanine amidase" evidence="4">
    <location>
        <begin position="25"/>
        <end position="354"/>
    </location>
</feature>
<dbReference type="GO" id="GO:0009253">
    <property type="term" value="P:peptidoglycan catabolic process"/>
    <property type="evidence" value="ECO:0007669"/>
    <property type="project" value="InterPro"/>
</dbReference>
<comment type="catalytic activity">
    <reaction evidence="1">
        <text>Hydrolyzes the link between N-acetylmuramoyl residues and L-amino acid residues in certain cell-wall glycopeptides.</text>
        <dbReference type="EC" id="3.5.1.28"/>
    </reaction>
</comment>
<evidence type="ECO:0000259" key="5">
    <source>
        <dbReference type="SMART" id="SM00646"/>
    </source>
</evidence>
<feature type="signal peptide" evidence="4">
    <location>
        <begin position="1"/>
        <end position="24"/>
    </location>
</feature>
<dbReference type="OrthoDB" id="9806267at2"/>
<evidence type="ECO:0000313" key="7">
    <source>
        <dbReference type="Proteomes" id="UP000009222"/>
    </source>
</evidence>
<sequence length="354" mass="39252">MKNRGFFSLSLFFLLLLAINQLPAQTLTLDDALKNLGQAELRWDPFLASGVFSAEGHNAAFSSGSQGETGPVLFDNREILDLPLPYTDQGGMLRFPEAFVARVKNTFSRYAEEDKNRFRIAAIIVDPGHGGKDEGAVGSHTVNGKPLKSVEKEIALKVSLLLHARLAAAFPDKRVLLTRDSDTFPTLEDRVSLANAVPLKDNEAAIYISIHANASFNKAARGYEVWYLSPGYRRELIDKSKYADSKEVIPILNTMIEEEITTESILMARSILGHFDRDFGKIMPSRGLKAEEWFVVRNARMPSVLVELGFVTNEADAVYMNGDTHLKDLSEALYKGIIDFVALFERTGGFTASQ</sequence>
<evidence type="ECO:0000256" key="3">
    <source>
        <dbReference type="ARBA" id="ARBA00022801"/>
    </source>
</evidence>
<reference evidence="6 7" key="2">
    <citation type="journal article" date="2011" name="ISME J.">
        <title>RNA-seq reveals cooperative metabolic interactions between two termite-gut spirochete species in co-culture.</title>
        <authorList>
            <person name="Rosenthal A.Z."/>
            <person name="Matson E.G."/>
            <person name="Eldar A."/>
            <person name="Leadbetter J.R."/>
        </authorList>
    </citation>
    <scope>NUCLEOTIDE SEQUENCE [LARGE SCALE GENOMIC DNA]</scope>
    <source>
        <strain evidence="7">ATCC BAA-888 / DSM 13862 / ZAS-9</strain>
    </source>
</reference>
<organism evidence="6 7">
    <name type="scientific">Leadbettera azotonutricia (strain ATCC BAA-888 / DSM 13862 / ZAS-9)</name>
    <name type="common">Treponema azotonutricium</name>
    <dbReference type="NCBI Taxonomy" id="545695"/>
    <lineage>
        <taxon>Bacteria</taxon>
        <taxon>Pseudomonadati</taxon>
        <taxon>Spirochaetota</taxon>
        <taxon>Spirochaetia</taxon>
        <taxon>Spirochaetales</taxon>
        <taxon>Breznakiellaceae</taxon>
        <taxon>Leadbettera</taxon>
    </lineage>
</organism>